<dbReference type="PANTHER" id="PTHR13696:SF96">
    <property type="entry name" value="COBQ_COBB_MIND_PARA NUCLEOTIDE BINDING DOMAIN-CONTAINING PROTEIN"/>
    <property type="match status" value="1"/>
</dbReference>
<dbReference type="InterPro" id="IPR027417">
    <property type="entry name" value="P-loop_NTPase"/>
</dbReference>
<reference evidence="2" key="1">
    <citation type="submission" date="2021-05" db="EMBL/GenBank/DDBJ databases">
        <authorList>
            <person name="Pietrasiak N."/>
            <person name="Ward R."/>
            <person name="Stajich J.E."/>
            <person name="Kurbessoian T."/>
        </authorList>
    </citation>
    <scope>NUCLEOTIDE SEQUENCE</scope>
    <source>
        <strain evidence="2">CPER-KK1</strain>
    </source>
</reference>
<evidence type="ECO:0000313" key="3">
    <source>
        <dbReference type="Proteomes" id="UP000753908"/>
    </source>
</evidence>
<dbReference type="EMBL" id="JAHHIF010000085">
    <property type="protein sequence ID" value="MBW4549168.1"/>
    <property type="molecule type" value="Genomic_DNA"/>
</dbReference>
<gene>
    <name evidence="2" type="ORF">KME25_32905</name>
</gene>
<dbReference type="SUPFAM" id="SSF52540">
    <property type="entry name" value="P-loop containing nucleoside triphosphate hydrolases"/>
    <property type="match status" value="1"/>
</dbReference>
<dbReference type="InterPro" id="IPR050678">
    <property type="entry name" value="DNA_Partitioning_ATPase"/>
</dbReference>
<reference evidence="2" key="2">
    <citation type="journal article" date="2022" name="Microbiol. Resour. Announc.">
        <title>Metagenome Sequencing to Explore Phylogenomics of Terrestrial Cyanobacteria.</title>
        <authorList>
            <person name="Ward R.D."/>
            <person name="Stajich J.E."/>
            <person name="Johansen J.R."/>
            <person name="Huntemann M."/>
            <person name="Clum A."/>
            <person name="Foster B."/>
            <person name="Foster B."/>
            <person name="Roux S."/>
            <person name="Palaniappan K."/>
            <person name="Varghese N."/>
            <person name="Mukherjee S."/>
            <person name="Reddy T.B.K."/>
            <person name="Daum C."/>
            <person name="Copeland A."/>
            <person name="Chen I.A."/>
            <person name="Ivanova N.N."/>
            <person name="Kyrpides N.C."/>
            <person name="Shapiro N."/>
            <person name="Eloe-Fadrosh E.A."/>
            <person name="Pietrasiak N."/>
        </authorList>
    </citation>
    <scope>NUCLEOTIDE SEQUENCE</scope>
    <source>
        <strain evidence="2">CPER-KK1</strain>
    </source>
</reference>
<dbReference type="InterPro" id="IPR002586">
    <property type="entry name" value="CobQ/CobB/MinD/ParA_Nub-bd_dom"/>
</dbReference>
<protein>
    <submittedName>
        <fullName evidence="2">AAA family ATPase</fullName>
    </submittedName>
</protein>
<name>A0A951PSV5_9CYAN</name>
<dbReference type="PANTHER" id="PTHR13696">
    <property type="entry name" value="P-LOOP CONTAINING NUCLEOSIDE TRIPHOSPHATE HYDROLASE"/>
    <property type="match status" value="1"/>
</dbReference>
<dbReference type="AlphaFoldDB" id="A0A951PSV5"/>
<proteinExistence type="predicted"/>
<dbReference type="Gene3D" id="3.40.50.300">
    <property type="entry name" value="P-loop containing nucleotide triphosphate hydrolases"/>
    <property type="match status" value="1"/>
</dbReference>
<evidence type="ECO:0000259" key="1">
    <source>
        <dbReference type="Pfam" id="PF01656"/>
    </source>
</evidence>
<evidence type="ECO:0000313" key="2">
    <source>
        <dbReference type="EMBL" id="MBW4549168.1"/>
    </source>
</evidence>
<dbReference type="Pfam" id="PF01656">
    <property type="entry name" value="CbiA"/>
    <property type="match status" value="1"/>
</dbReference>
<comment type="caution">
    <text evidence="2">The sequence shown here is derived from an EMBL/GenBank/DDBJ whole genome shotgun (WGS) entry which is preliminary data.</text>
</comment>
<dbReference type="PIRSF" id="PIRSF009320">
    <property type="entry name" value="Nuc_binding_HP_1000"/>
    <property type="match status" value="1"/>
</dbReference>
<feature type="domain" description="CobQ/CobB/MinD/ParA nucleotide binding" evidence="1">
    <location>
        <begin position="4"/>
        <end position="117"/>
    </location>
</feature>
<dbReference type="Proteomes" id="UP000753908">
    <property type="component" value="Unassembled WGS sequence"/>
</dbReference>
<dbReference type="CDD" id="cd02042">
    <property type="entry name" value="ParAB_family"/>
    <property type="match status" value="1"/>
</dbReference>
<organism evidence="2 3">
    <name type="scientific">Symplocastrum torsivum CPER-KK1</name>
    <dbReference type="NCBI Taxonomy" id="450513"/>
    <lineage>
        <taxon>Bacteria</taxon>
        <taxon>Bacillati</taxon>
        <taxon>Cyanobacteriota</taxon>
        <taxon>Cyanophyceae</taxon>
        <taxon>Oscillatoriophycideae</taxon>
        <taxon>Oscillatoriales</taxon>
        <taxon>Microcoleaceae</taxon>
        <taxon>Symplocastrum</taxon>
    </lineage>
</organism>
<sequence>MIITLGGVKGGEGKSTLATNLAICRSTKGYDVLLVDADKQRSASDFTLARKETLASSDTGYTAIQLQSTAVRDEVQHLASKYDDIIIDVGGRDTVEQRAAIAISQVYAIPVVPSSYDLWALEQVASLIEEGRAFNPSLHALCFLNKSPSRGKDITDAIALIQDLTQLTYIDAILVDRKAWRDATAKGVSVIEYIPRNPKAIDELWALYNTLFDPQLDTKHKPNRRRQ</sequence>
<accession>A0A951PSV5</accession>